<dbReference type="EC" id="2.7.11.1" evidence="1"/>
<keyword evidence="3" id="KW-0808">Transferase</keyword>
<feature type="compositionally biased region" description="Polar residues" evidence="9">
    <location>
        <begin position="424"/>
        <end position="454"/>
    </location>
</feature>
<keyword evidence="2" id="KW-0723">Serine/threonine-protein kinase</keyword>
<proteinExistence type="predicted"/>
<dbReference type="FunCoup" id="A0A163JE97">
    <property type="interactions" value="603"/>
</dbReference>
<dbReference type="STRING" id="4829.A0A163JE97"/>
<dbReference type="OrthoDB" id="2123049at2759"/>
<evidence type="ECO:0000256" key="9">
    <source>
        <dbReference type="SAM" id="MobiDB-lite"/>
    </source>
</evidence>
<dbReference type="InParanoid" id="A0A163JE97"/>
<dbReference type="Pfam" id="PF00069">
    <property type="entry name" value="Pkinase"/>
    <property type="match status" value="1"/>
</dbReference>
<evidence type="ECO:0000256" key="8">
    <source>
        <dbReference type="ARBA" id="ARBA00048679"/>
    </source>
</evidence>
<evidence type="ECO:0000256" key="6">
    <source>
        <dbReference type="ARBA" id="ARBA00022840"/>
    </source>
</evidence>
<gene>
    <name evidence="11" type="primary">ABSGL_04358.1 scaffold 5409</name>
</gene>
<feature type="compositionally biased region" description="Low complexity" evidence="9">
    <location>
        <begin position="527"/>
        <end position="540"/>
    </location>
</feature>
<comment type="catalytic activity">
    <reaction evidence="8">
        <text>L-seryl-[protein] + ATP = O-phospho-L-seryl-[protein] + ADP + H(+)</text>
        <dbReference type="Rhea" id="RHEA:17989"/>
        <dbReference type="Rhea" id="RHEA-COMP:9863"/>
        <dbReference type="Rhea" id="RHEA-COMP:11604"/>
        <dbReference type="ChEBI" id="CHEBI:15378"/>
        <dbReference type="ChEBI" id="CHEBI:29999"/>
        <dbReference type="ChEBI" id="CHEBI:30616"/>
        <dbReference type="ChEBI" id="CHEBI:83421"/>
        <dbReference type="ChEBI" id="CHEBI:456216"/>
        <dbReference type="EC" id="2.7.11.1"/>
    </reaction>
</comment>
<feature type="compositionally biased region" description="Polar residues" evidence="9">
    <location>
        <begin position="467"/>
        <end position="500"/>
    </location>
</feature>
<evidence type="ECO:0000259" key="10">
    <source>
        <dbReference type="PROSITE" id="PS50011"/>
    </source>
</evidence>
<dbReference type="SMART" id="SM00220">
    <property type="entry name" value="S_TKc"/>
    <property type="match status" value="1"/>
</dbReference>
<dbReference type="Proteomes" id="UP000078561">
    <property type="component" value="Unassembled WGS sequence"/>
</dbReference>
<evidence type="ECO:0000313" key="11">
    <source>
        <dbReference type="EMBL" id="SAL98793.1"/>
    </source>
</evidence>
<protein>
    <recommendedName>
        <fullName evidence="1">non-specific serine/threonine protein kinase</fullName>
        <ecNumber evidence="1">2.7.11.1</ecNumber>
    </recommendedName>
</protein>
<evidence type="ECO:0000313" key="12">
    <source>
        <dbReference type="Proteomes" id="UP000078561"/>
    </source>
</evidence>
<dbReference type="InterPro" id="IPR008271">
    <property type="entry name" value="Ser/Thr_kinase_AS"/>
</dbReference>
<name>A0A163JE97_ABSGL</name>
<dbReference type="GO" id="GO:0005524">
    <property type="term" value="F:ATP binding"/>
    <property type="evidence" value="ECO:0007669"/>
    <property type="project" value="UniProtKB-KW"/>
</dbReference>
<sequence length="890" mass="99269">MYAQYQQQSGIPEQQCIGQTLPPVPVGIDTMQSSPIPSGAMPNGTWLQVGRYNVVIHNFIAQGGFAHVYLARIEGKTGYVVLKRIAVPDIERLQTVEKEIAFMRRLGDHKYIVRYYESRIDPLPIGGYEALILMEYCPGGGVIDLMNRRLQQRLTEPEILKIFSNVCEALAYMHYCQPPVLHRDLKVENILILSQDQYKLCDFGSASLSKGNYIPTTLQEAQKMDDDIQRHTTLQYRAPEMIDVYQKKPVNEKADIWALGVLLYKLCYYTTPFEEDSQRSIVNAHYSIPQTPFFSNGIRQLIIAMLQLNQEQRPNIYQVIKMVSDMMHVECPIRNIYQEKQTTPKAYQNGSPEGSTLNDTSPPTPEKRQSPLKEAPGVTPIHHVSPAHQDNRPPEVPVPLYSPPPPTTTSSKISPLDTPDPKRQSPSSLTSNHQVPDNESSPHPSYNSNHKSVPTSPPQPKHRHTKSTSSAPTTVPLQQRDASGGSSKSMTNLPSATKSTKSIRDFMEKKKATNAESTSLSPPPSSSPVSLPSPTAAVSPKETPYRPKLPPKPIRFRTKTTSHEGEDIGTTAGRVLTLNQTKPVVDLLETKGGAVQTLNLQYLTGHGVKDLVVGDAEGVVTLFSKQQILTKRPVGAPISVIEIHLFLVGGYEIIVGDTSGMISSFRQHDTLWKFNLDQWSRKMAAEGTVGRQSATITCIHSAQLTDPFGLQLSCLLVANGWPMVYSMHQGQCIQTFRTPSPIQSMCSGYFLTSHMKNRILDAATLKSRRTTDTDAKLDSPQVLLAGQDGTIYIMIDFEIYPWIPIGFYISQIRCFRPTELPDHEPDLVVCIGHSNKVKICHHGEVISEIETKDWPHTMTMGDVNTDGKDELIIGLLDQSIEVYRYSLDRQ</sequence>
<keyword evidence="6" id="KW-0067">ATP-binding</keyword>
<accession>A0A163JE97</accession>
<evidence type="ECO:0000256" key="5">
    <source>
        <dbReference type="ARBA" id="ARBA00022777"/>
    </source>
</evidence>
<reference evidence="11" key="1">
    <citation type="submission" date="2016-04" db="EMBL/GenBank/DDBJ databases">
        <authorList>
            <person name="Evans L.H."/>
            <person name="Alamgir A."/>
            <person name="Owens N."/>
            <person name="Weber N.D."/>
            <person name="Virtaneva K."/>
            <person name="Barbian K."/>
            <person name="Babar A."/>
            <person name="Rosenke K."/>
        </authorList>
    </citation>
    <scope>NUCLEOTIDE SEQUENCE [LARGE SCALE GENOMIC DNA]</scope>
    <source>
        <strain evidence="11">CBS 101.48</strain>
    </source>
</reference>
<dbReference type="SUPFAM" id="SSF56112">
    <property type="entry name" value="Protein kinase-like (PK-like)"/>
    <property type="match status" value="1"/>
</dbReference>
<dbReference type="GO" id="GO:0004674">
    <property type="term" value="F:protein serine/threonine kinase activity"/>
    <property type="evidence" value="ECO:0007669"/>
    <property type="project" value="UniProtKB-KW"/>
</dbReference>
<dbReference type="GO" id="GO:0007015">
    <property type="term" value="P:actin filament organization"/>
    <property type="evidence" value="ECO:0007669"/>
    <property type="project" value="TreeGrafter"/>
</dbReference>
<dbReference type="InterPro" id="IPR000719">
    <property type="entry name" value="Prot_kinase_dom"/>
</dbReference>
<feature type="compositionally biased region" description="Pro residues" evidence="9">
    <location>
        <begin position="394"/>
        <end position="407"/>
    </location>
</feature>
<evidence type="ECO:0000256" key="4">
    <source>
        <dbReference type="ARBA" id="ARBA00022741"/>
    </source>
</evidence>
<evidence type="ECO:0000256" key="2">
    <source>
        <dbReference type="ARBA" id="ARBA00022527"/>
    </source>
</evidence>
<dbReference type="Gene3D" id="1.10.510.10">
    <property type="entry name" value="Transferase(Phosphotransferase) domain 1"/>
    <property type="match status" value="1"/>
</dbReference>
<evidence type="ECO:0000256" key="3">
    <source>
        <dbReference type="ARBA" id="ARBA00022679"/>
    </source>
</evidence>
<evidence type="ECO:0000256" key="7">
    <source>
        <dbReference type="ARBA" id="ARBA00047899"/>
    </source>
</evidence>
<dbReference type="InterPro" id="IPR011009">
    <property type="entry name" value="Kinase-like_dom_sf"/>
</dbReference>
<keyword evidence="5" id="KW-0418">Kinase</keyword>
<keyword evidence="4" id="KW-0547">Nucleotide-binding</keyword>
<dbReference type="EMBL" id="LT552359">
    <property type="protein sequence ID" value="SAL98793.1"/>
    <property type="molecule type" value="Genomic_DNA"/>
</dbReference>
<dbReference type="PANTHER" id="PTHR22967:SF57">
    <property type="entry name" value="AUXILIN, ISOFORM A-RELATED"/>
    <property type="match status" value="1"/>
</dbReference>
<dbReference type="InterPro" id="IPR036322">
    <property type="entry name" value="WD40_repeat_dom_sf"/>
</dbReference>
<dbReference type="PROSITE" id="PS00108">
    <property type="entry name" value="PROTEIN_KINASE_ST"/>
    <property type="match status" value="1"/>
</dbReference>
<organism evidence="11">
    <name type="scientific">Absidia glauca</name>
    <name type="common">Pin mould</name>
    <dbReference type="NCBI Taxonomy" id="4829"/>
    <lineage>
        <taxon>Eukaryota</taxon>
        <taxon>Fungi</taxon>
        <taxon>Fungi incertae sedis</taxon>
        <taxon>Mucoromycota</taxon>
        <taxon>Mucoromycotina</taxon>
        <taxon>Mucoromycetes</taxon>
        <taxon>Mucorales</taxon>
        <taxon>Cunninghamellaceae</taxon>
        <taxon>Absidia</taxon>
    </lineage>
</organism>
<dbReference type="PANTHER" id="PTHR22967">
    <property type="entry name" value="SERINE/THREONINE PROTEIN KINASE"/>
    <property type="match status" value="1"/>
</dbReference>
<feature type="region of interest" description="Disordered" evidence="9">
    <location>
        <begin position="343"/>
        <end position="567"/>
    </location>
</feature>
<feature type="compositionally biased region" description="Basic and acidic residues" evidence="9">
    <location>
        <begin position="502"/>
        <end position="513"/>
    </location>
</feature>
<evidence type="ECO:0000256" key="1">
    <source>
        <dbReference type="ARBA" id="ARBA00012513"/>
    </source>
</evidence>
<comment type="catalytic activity">
    <reaction evidence="7">
        <text>L-threonyl-[protein] + ATP = O-phospho-L-threonyl-[protein] + ADP + H(+)</text>
        <dbReference type="Rhea" id="RHEA:46608"/>
        <dbReference type="Rhea" id="RHEA-COMP:11060"/>
        <dbReference type="Rhea" id="RHEA-COMP:11605"/>
        <dbReference type="ChEBI" id="CHEBI:15378"/>
        <dbReference type="ChEBI" id="CHEBI:30013"/>
        <dbReference type="ChEBI" id="CHEBI:30616"/>
        <dbReference type="ChEBI" id="CHEBI:61977"/>
        <dbReference type="ChEBI" id="CHEBI:456216"/>
        <dbReference type="EC" id="2.7.11.1"/>
    </reaction>
</comment>
<feature type="compositionally biased region" description="Polar residues" evidence="9">
    <location>
        <begin position="343"/>
        <end position="361"/>
    </location>
</feature>
<dbReference type="GO" id="GO:0000147">
    <property type="term" value="P:actin cortical patch assembly"/>
    <property type="evidence" value="ECO:0007669"/>
    <property type="project" value="TreeGrafter"/>
</dbReference>
<dbReference type="OMA" id="HDYNETA"/>
<dbReference type="AlphaFoldDB" id="A0A163JE97"/>
<dbReference type="GO" id="GO:0005737">
    <property type="term" value="C:cytoplasm"/>
    <property type="evidence" value="ECO:0007669"/>
    <property type="project" value="TreeGrafter"/>
</dbReference>
<keyword evidence="12" id="KW-1185">Reference proteome</keyword>
<dbReference type="SUPFAM" id="SSF50978">
    <property type="entry name" value="WD40 repeat-like"/>
    <property type="match status" value="1"/>
</dbReference>
<feature type="domain" description="Protein kinase" evidence="10">
    <location>
        <begin position="54"/>
        <end position="327"/>
    </location>
</feature>
<dbReference type="PROSITE" id="PS50011">
    <property type="entry name" value="PROTEIN_KINASE_DOM"/>
    <property type="match status" value="1"/>
</dbReference>